<evidence type="ECO:0000256" key="6">
    <source>
        <dbReference type="ARBA" id="ARBA00023163"/>
    </source>
</evidence>
<dbReference type="HAMAP" id="MF_00957">
    <property type="entry name" value="PolyA_pol"/>
    <property type="match status" value="1"/>
</dbReference>
<dbReference type="AlphaFoldDB" id="A0A4P9VR10"/>
<dbReference type="InterPro" id="IPR052191">
    <property type="entry name" value="tRNA_ntf/polyA_polymerase_I"/>
</dbReference>
<evidence type="ECO:0000313" key="13">
    <source>
        <dbReference type="EMBL" id="RDH46018.1"/>
    </source>
</evidence>
<keyword evidence="14" id="KW-1185">Reference proteome</keyword>
<reference evidence="13 14" key="1">
    <citation type="submission" date="2017-04" db="EMBL/GenBank/DDBJ databases">
        <title>Draft genome sequence of Zooshikella ganghwensis VG4 isolated from Red Sea sediments.</title>
        <authorList>
            <person name="Rehman Z."/>
            <person name="Alam I."/>
            <person name="Kamau A."/>
            <person name="Bajic V."/>
            <person name="Leiknes T."/>
        </authorList>
    </citation>
    <scope>NUCLEOTIDE SEQUENCE [LARGE SCALE GENOMIC DNA]</scope>
    <source>
        <strain evidence="13 14">VG4</strain>
    </source>
</reference>
<comment type="similarity">
    <text evidence="7 8">Belongs to the tRNA nucleotidyltransferase/poly(A) polymerase family.</text>
</comment>
<dbReference type="Pfam" id="PF12626">
    <property type="entry name" value="PolyA_pol_arg_C"/>
    <property type="match status" value="1"/>
</dbReference>
<dbReference type="FunFam" id="3.30.460.10:FF:000035">
    <property type="entry name" value="Poly(A) polymerase I"/>
    <property type="match status" value="1"/>
</dbReference>
<evidence type="ECO:0000256" key="8">
    <source>
        <dbReference type="RuleBase" id="RU003953"/>
    </source>
</evidence>
<keyword evidence="6 7" id="KW-0804">Transcription</keyword>
<evidence type="ECO:0000259" key="12">
    <source>
        <dbReference type="Pfam" id="PF12627"/>
    </source>
</evidence>
<dbReference type="EC" id="2.7.7.19" evidence="7"/>
<evidence type="ECO:0000256" key="2">
    <source>
        <dbReference type="ARBA" id="ARBA00022679"/>
    </source>
</evidence>
<comment type="catalytic activity">
    <reaction evidence="7">
        <text>RNA(n) + ATP = RNA(n)-3'-adenine ribonucleotide + diphosphate</text>
        <dbReference type="Rhea" id="RHEA:11332"/>
        <dbReference type="Rhea" id="RHEA-COMP:14527"/>
        <dbReference type="Rhea" id="RHEA-COMP:17347"/>
        <dbReference type="ChEBI" id="CHEBI:30616"/>
        <dbReference type="ChEBI" id="CHEBI:33019"/>
        <dbReference type="ChEBI" id="CHEBI:140395"/>
        <dbReference type="ChEBI" id="CHEBI:173115"/>
        <dbReference type="EC" id="2.7.7.19"/>
    </reaction>
</comment>
<dbReference type="GO" id="GO:0003723">
    <property type="term" value="F:RNA binding"/>
    <property type="evidence" value="ECO:0007669"/>
    <property type="project" value="UniProtKB-UniRule"/>
</dbReference>
<dbReference type="InterPro" id="IPR010206">
    <property type="entry name" value="PolA_pol_I"/>
</dbReference>
<dbReference type="Pfam" id="PF01743">
    <property type="entry name" value="PolyA_pol"/>
    <property type="match status" value="1"/>
</dbReference>
<dbReference type="PANTHER" id="PTHR43051:SF1">
    <property type="entry name" value="POLYNUCLEOTIDE ADENYLYLTRANSFERASE FAMILY PROTEIN"/>
    <property type="match status" value="1"/>
</dbReference>
<feature type="compositionally biased region" description="Basic residues" evidence="9">
    <location>
        <begin position="448"/>
        <end position="462"/>
    </location>
</feature>
<dbReference type="Proteomes" id="UP000257039">
    <property type="component" value="Unassembled WGS sequence"/>
</dbReference>
<dbReference type="PANTHER" id="PTHR43051">
    <property type="entry name" value="POLYNUCLEOTIDE ADENYLYLTRANSFERASE FAMILY PROTEIN"/>
    <property type="match status" value="1"/>
</dbReference>
<dbReference type="Pfam" id="PF12627">
    <property type="entry name" value="PolyA_pol_RNAbd"/>
    <property type="match status" value="1"/>
</dbReference>
<feature type="domain" description="tRNA nucleotidyltransferase/poly(A) polymerase RNA and SrmB- binding" evidence="12">
    <location>
        <begin position="227"/>
        <end position="288"/>
    </location>
</feature>
<feature type="active site" evidence="7">
    <location>
        <position position="169"/>
    </location>
</feature>
<evidence type="ECO:0000256" key="5">
    <source>
        <dbReference type="ARBA" id="ARBA00022884"/>
    </source>
</evidence>
<feature type="active site" evidence="7">
    <location>
        <position position="85"/>
    </location>
</feature>
<evidence type="ECO:0000313" key="14">
    <source>
        <dbReference type="Proteomes" id="UP000257039"/>
    </source>
</evidence>
<feature type="region of interest" description="Disordered" evidence="9">
    <location>
        <begin position="444"/>
        <end position="468"/>
    </location>
</feature>
<dbReference type="NCBIfam" id="TIGR01942">
    <property type="entry name" value="pcnB"/>
    <property type="match status" value="1"/>
</dbReference>
<keyword evidence="3 7" id="KW-0547">Nucleotide-binding</keyword>
<proteinExistence type="inferred from homology"/>
<dbReference type="SUPFAM" id="SSF81891">
    <property type="entry name" value="Poly A polymerase C-terminal region-like"/>
    <property type="match status" value="1"/>
</dbReference>
<dbReference type="InterPro" id="IPR032828">
    <property type="entry name" value="PolyA_RNA-bd"/>
</dbReference>
<keyword evidence="1 7" id="KW-0507">mRNA processing</keyword>
<comment type="caution">
    <text evidence="13">The sequence shown here is derived from an EMBL/GenBank/DDBJ whole genome shotgun (WGS) entry which is preliminary data.</text>
</comment>
<keyword evidence="2 7" id="KW-0808">Transferase</keyword>
<name>A0A4P9VR10_9GAMM</name>
<evidence type="ECO:0000256" key="3">
    <source>
        <dbReference type="ARBA" id="ARBA00022741"/>
    </source>
</evidence>
<accession>A0A4P9VR10</accession>
<dbReference type="InterPro" id="IPR043519">
    <property type="entry name" value="NT_sf"/>
</dbReference>
<dbReference type="GO" id="GO:0005524">
    <property type="term" value="F:ATP binding"/>
    <property type="evidence" value="ECO:0007669"/>
    <property type="project" value="UniProtKB-UniRule"/>
</dbReference>
<organism evidence="13 14">
    <name type="scientific">Zooshikella ganghwensis</name>
    <dbReference type="NCBI Taxonomy" id="202772"/>
    <lineage>
        <taxon>Bacteria</taxon>
        <taxon>Pseudomonadati</taxon>
        <taxon>Pseudomonadota</taxon>
        <taxon>Gammaproteobacteria</taxon>
        <taxon>Oceanospirillales</taxon>
        <taxon>Zooshikellaceae</taxon>
        <taxon>Zooshikella</taxon>
    </lineage>
</organism>
<keyword evidence="4 7" id="KW-0067">ATP-binding</keyword>
<dbReference type="GO" id="GO:1990817">
    <property type="term" value="F:poly(A) RNA polymerase activity"/>
    <property type="evidence" value="ECO:0007669"/>
    <property type="project" value="UniProtKB-UniRule"/>
</dbReference>
<protein>
    <recommendedName>
        <fullName evidence="7">Poly(A) polymerase I</fullName>
        <shortName evidence="7">PAP I</shortName>
        <ecNumber evidence="7">2.7.7.19</ecNumber>
    </recommendedName>
</protein>
<feature type="active site" evidence="7">
    <location>
        <position position="83"/>
    </location>
</feature>
<evidence type="ECO:0000259" key="11">
    <source>
        <dbReference type="Pfam" id="PF12626"/>
    </source>
</evidence>
<evidence type="ECO:0000256" key="4">
    <source>
        <dbReference type="ARBA" id="ARBA00022840"/>
    </source>
</evidence>
<dbReference type="Gene3D" id="1.10.3090.10">
    <property type="entry name" value="cca-adding enzyme, domain 2"/>
    <property type="match status" value="1"/>
</dbReference>
<dbReference type="InterPro" id="IPR025866">
    <property type="entry name" value="PolyA_pol_arg_C_dom"/>
</dbReference>
<feature type="domain" description="Polymerase A arginine-rich C-terminal" evidence="11">
    <location>
        <begin position="342"/>
        <end position="459"/>
    </location>
</feature>
<dbReference type="SUPFAM" id="SSF81301">
    <property type="entry name" value="Nucleotidyltransferase"/>
    <property type="match status" value="1"/>
</dbReference>
<dbReference type="EMBL" id="NDXW01000001">
    <property type="protein sequence ID" value="RDH46018.1"/>
    <property type="molecule type" value="Genomic_DNA"/>
</dbReference>
<dbReference type="Gene3D" id="3.30.460.10">
    <property type="entry name" value="Beta Polymerase, domain 2"/>
    <property type="match status" value="1"/>
</dbReference>
<keyword evidence="13" id="KW-0548">Nucleotidyltransferase</keyword>
<keyword evidence="5 7" id="KW-0694">RNA-binding</keyword>
<comment type="function">
    <text evidence="7">Adds poly(A) tail to the 3' end of many RNAs, which usually targets these RNAs for decay. Plays a significant role in the global control of gene expression, through influencing the rate of transcript degradation, and in the general RNA quality control.</text>
</comment>
<evidence type="ECO:0000256" key="9">
    <source>
        <dbReference type="SAM" id="MobiDB-lite"/>
    </source>
</evidence>
<dbReference type="InterPro" id="IPR002646">
    <property type="entry name" value="PolA_pol_head_dom"/>
</dbReference>
<dbReference type="GO" id="GO:0043633">
    <property type="term" value="P:polyadenylation-dependent RNA catabolic process"/>
    <property type="evidence" value="ECO:0007669"/>
    <property type="project" value="InterPro"/>
</dbReference>
<evidence type="ECO:0000256" key="1">
    <source>
        <dbReference type="ARBA" id="ARBA00022664"/>
    </source>
</evidence>
<dbReference type="GO" id="GO:0006397">
    <property type="term" value="P:mRNA processing"/>
    <property type="evidence" value="ECO:0007669"/>
    <property type="project" value="UniProtKB-KW"/>
</dbReference>
<sequence>MKLNERFSWLNALLSKLPGKTGKTAPQQKPIFTKITRENHSVSRKQISHNALKVIYRLQDGGYEAYLVGGCIRDLLLGKQPKDFDVVTSATPEEARRLFRNSRLIGRRFKLVHVQFGREIIEVATFRAHHSTHNELDQTSSKHAMQAESGRILRDNVYGSIEDDAMRRDFTMNALYYTTRGFAIHDYANGVKDIKARTVRLIGDPTTRYQEDPVRMLRAIRFAAKLDFTIERTTAAPIPDLADLLRDIPSARLFDEVLKLFLGGAAEQTFTMLREYGLFKQLFPMTDALIDQDDGFGLRFITLILKNTDQRIRQNKTVHPAFLFAALLWVPMVHYAHDIRHQGVPPIPAMIQAGLHVIDSQSAHTAIPKRFAIPMREIWELQHRLTVRHGKRTEATLNHPRFRAGYDFLLIREQAGEQLDNLGQWWSQYQQGNEQQRRQMLKMLNPQPRKRRRPSHRRRPSPHSKPSA</sequence>
<evidence type="ECO:0000259" key="10">
    <source>
        <dbReference type="Pfam" id="PF01743"/>
    </source>
</evidence>
<dbReference type="RefSeq" id="WP_094788850.1">
    <property type="nucleotide sequence ID" value="NZ_NDXW01000001.1"/>
</dbReference>
<feature type="domain" description="Poly A polymerase head" evidence="10">
    <location>
        <begin position="65"/>
        <end position="200"/>
    </location>
</feature>
<dbReference type="CDD" id="cd05398">
    <property type="entry name" value="NT_ClassII-CCAase"/>
    <property type="match status" value="1"/>
</dbReference>
<gene>
    <name evidence="7 13" type="primary">pcnB</name>
    <name evidence="13" type="ORF">B9G39_22615</name>
</gene>
<evidence type="ECO:0000256" key="7">
    <source>
        <dbReference type="HAMAP-Rule" id="MF_00957"/>
    </source>
</evidence>